<dbReference type="AlphaFoldDB" id="A0A8J3XEB4"/>
<evidence type="ECO:0000259" key="1">
    <source>
        <dbReference type="Pfam" id="PF19809"/>
    </source>
</evidence>
<evidence type="ECO:0000313" key="3">
    <source>
        <dbReference type="Proteomes" id="UP000622547"/>
    </source>
</evidence>
<gene>
    <name evidence="2" type="ORF">Pph01_22090</name>
</gene>
<dbReference type="Pfam" id="PF19809">
    <property type="entry name" value="DUF6292"/>
    <property type="match status" value="1"/>
</dbReference>
<comment type="caution">
    <text evidence="2">The sequence shown here is derived from an EMBL/GenBank/DDBJ whole genome shotgun (WGS) entry which is preliminary data.</text>
</comment>
<sequence length="133" mass="14992">MPEPYSQEWLRLPVPYVRQVAQALGERVARWWDDPFDPRDATIVLLDGTALVWDEESGWRHGRFVSGEQGVRTELAAVRHLGGGVLPEPARVVALLDDPTYGSAWRPQYRSYKHLHDGFDRALANVADLSVTA</sequence>
<keyword evidence="3" id="KW-1185">Reference proteome</keyword>
<proteinExistence type="predicted"/>
<reference evidence="2 3" key="1">
    <citation type="submission" date="2021-01" db="EMBL/GenBank/DDBJ databases">
        <title>Whole genome shotgun sequence of Planotetraspora phitsanulokensis NBRC 104273.</title>
        <authorList>
            <person name="Komaki H."/>
            <person name="Tamura T."/>
        </authorList>
    </citation>
    <scope>NUCLEOTIDE SEQUENCE [LARGE SCALE GENOMIC DNA]</scope>
    <source>
        <strain evidence="2 3">NBRC 104273</strain>
    </source>
</reference>
<dbReference type="EMBL" id="BOOP01000008">
    <property type="protein sequence ID" value="GII37206.1"/>
    <property type="molecule type" value="Genomic_DNA"/>
</dbReference>
<protein>
    <recommendedName>
        <fullName evidence="1">DUF6292 domain-containing protein</fullName>
    </recommendedName>
</protein>
<feature type="domain" description="DUF6292" evidence="1">
    <location>
        <begin position="16"/>
        <end position="97"/>
    </location>
</feature>
<organism evidence="2 3">
    <name type="scientific">Planotetraspora phitsanulokensis</name>
    <dbReference type="NCBI Taxonomy" id="575192"/>
    <lineage>
        <taxon>Bacteria</taxon>
        <taxon>Bacillati</taxon>
        <taxon>Actinomycetota</taxon>
        <taxon>Actinomycetes</taxon>
        <taxon>Streptosporangiales</taxon>
        <taxon>Streptosporangiaceae</taxon>
        <taxon>Planotetraspora</taxon>
    </lineage>
</organism>
<dbReference type="Proteomes" id="UP000622547">
    <property type="component" value="Unassembled WGS sequence"/>
</dbReference>
<dbReference type="InterPro" id="IPR046259">
    <property type="entry name" value="DUF6292"/>
</dbReference>
<evidence type="ECO:0000313" key="2">
    <source>
        <dbReference type="EMBL" id="GII37206.1"/>
    </source>
</evidence>
<name>A0A8J3XEB4_9ACTN</name>
<accession>A0A8J3XEB4</accession>